<keyword evidence="1" id="KW-0812">Transmembrane</keyword>
<evidence type="ECO:0000313" key="3">
    <source>
        <dbReference type="Proteomes" id="UP000221020"/>
    </source>
</evidence>
<dbReference type="AlphaFoldDB" id="A0AA91VB30"/>
<reference evidence="2 3" key="1">
    <citation type="submission" date="2017-09" db="EMBL/GenBank/DDBJ databases">
        <title>Large-scale bioinformatics analysis of Bacillus genomes uncovers conserved roles of natural products in bacterial physiology.</title>
        <authorList>
            <consortium name="Agbiome Team Llc"/>
            <person name="Bleich R.M."/>
            <person name="Grubbs K.J."/>
            <person name="Santa Maria K.C."/>
            <person name="Allen S.E."/>
            <person name="Farag S."/>
            <person name="Shank E.A."/>
            <person name="Bowers A."/>
        </authorList>
    </citation>
    <scope>NUCLEOTIDE SEQUENCE [LARGE SCALE GENOMIC DNA]</scope>
    <source>
        <strain evidence="2 3">AFS092012</strain>
    </source>
</reference>
<evidence type="ECO:0000313" key="2">
    <source>
        <dbReference type="EMBL" id="PED81125.1"/>
    </source>
</evidence>
<keyword evidence="1" id="KW-1133">Transmembrane helix</keyword>
<evidence type="ECO:0000256" key="1">
    <source>
        <dbReference type="SAM" id="Phobius"/>
    </source>
</evidence>
<accession>A0AA91VB30</accession>
<protein>
    <submittedName>
        <fullName evidence="2">ABC transporter permease</fullName>
    </submittedName>
</protein>
<feature type="transmembrane region" description="Helical" evidence="1">
    <location>
        <begin position="9"/>
        <end position="26"/>
    </location>
</feature>
<gene>
    <name evidence="2" type="ORF">CON65_18830</name>
</gene>
<keyword evidence="1" id="KW-0472">Membrane</keyword>
<dbReference type="EMBL" id="NVOR01000076">
    <property type="protein sequence ID" value="PED81125.1"/>
    <property type="molecule type" value="Genomic_DNA"/>
</dbReference>
<organism evidence="2 3">
    <name type="scientific">Bacillus pseudomycoides</name>
    <dbReference type="NCBI Taxonomy" id="64104"/>
    <lineage>
        <taxon>Bacteria</taxon>
        <taxon>Bacillati</taxon>
        <taxon>Bacillota</taxon>
        <taxon>Bacilli</taxon>
        <taxon>Bacillales</taxon>
        <taxon>Bacillaceae</taxon>
        <taxon>Bacillus</taxon>
        <taxon>Bacillus cereus group</taxon>
    </lineage>
</organism>
<comment type="caution">
    <text evidence="2">The sequence shown here is derived from an EMBL/GenBank/DDBJ whole genome shotgun (WGS) entry which is preliminary data.</text>
</comment>
<feature type="transmembrane region" description="Helical" evidence="1">
    <location>
        <begin position="55"/>
        <end position="75"/>
    </location>
</feature>
<sequence length="227" mass="26518">MIRIEYDRLVAIFYSIGVLLLIKMPNDHELIGEKLFHAYGIPVDTYIYMGYKVSNIWICSFVLQVISFLFLMKWLEKKDSNWLKKLNKIKVACISVLIITMPFTLNKTLQILDKTWYYAGKKGLEAIEYKKEDSQCTMKKKGDNFEQNCVVTLKNYYNQSQAVQLVLYQGANQNLQSYQVPKPIYLQRHETKQFEFQIPIASGESIAKNKAPNIKLQSLNENDKTYN</sequence>
<dbReference type="Proteomes" id="UP000221020">
    <property type="component" value="Unassembled WGS sequence"/>
</dbReference>
<proteinExistence type="predicted"/>
<dbReference type="RefSeq" id="WP_097898687.1">
    <property type="nucleotide sequence ID" value="NZ_NVOR01000076.1"/>
</dbReference>
<name>A0AA91VB30_9BACI</name>